<dbReference type="InterPro" id="IPR044264">
    <property type="entry name" value="HemG"/>
</dbReference>
<dbReference type="Proteomes" id="UP000053784">
    <property type="component" value="Unassembled WGS sequence"/>
</dbReference>
<keyword evidence="10" id="KW-1185">Reference proteome</keyword>
<protein>
    <recommendedName>
        <fullName evidence="7">Protoporphyrinogen IX dehydrogenase [quinone]</fullName>
        <ecNumber evidence="7">1.3.5.3</ecNumber>
    </recommendedName>
    <alternativeName>
        <fullName evidence="7">Protoporphyrinogen IX dehydrogenase [menaquinone]</fullName>
    </alternativeName>
    <alternativeName>
        <fullName evidence="7">Protoporphyrinogen IX dehydrogenase [ubiquinone]</fullName>
    </alternativeName>
    <alternativeName>
        <fullName evidence="7">Protoporphyrinogen oxidase</fullName>
        <shortName evidence="7">PPO</shortName>
    </alternativeName>
</protein>
<comment type="catalytic activity">
    <reaction evidence="7">
        <text>protoporphyrinogen IX + 3 a quinone = protoporphyrin IX + 3 a quinol</text>
        <dbReference type="Rhea" id="RHEA:65032"/>
        <dbReference type="ChEBI" id="CHEBI:24646"/>
        <dbReference type="ChEBI" id="CHEBI:57306"/>
        <dbReference type="ChEBI" id="CHEBI:57307"/>
        <dbReference type="ChEBI" id="CHEBI:132124"/>
        <dbReference type="EC" id="1.3.5.3"/>
    </reaction>
</comment>
<reference evidence="9 10" key="1">
    <citation type="submission" date="2014-03" db="EMBL/GenBank/DDBJ databases">
        <title>Selection and divergence in the genomes of co-occurring obligate luminous symbionts with specific hosts.</title>
        <authorList>
            <person name="Hendry T.A."/>
            <person name="de Wet J.R."/>
            <person name="Dunlap P.V."/>
        </authorList>
    </citation>
    <scope>NUCLEOTIDE SEQUENCE [LARGE SCALE GENOMIC DNA]</scope>
    <source>
        <strain evidence="9 10">Ppalp.1</strain>
    </source>
</reference>
<dbReference type="EMBL" id="JGVK01000009">
    <property type="protein sequence ID" value="KEY91410.1"/>
    <property type="molecule type" value="Genomic_DNA"/>
</dbReference>
<keyword evidence="5" id="KW-0472">Membrane</keyword>
<keyword evidence="1 7" id="KW-0285">Flavoprotein</keyword>
<evidence type="ECO:0000256" key="2">
    <source>
        <dbReference type="ARBA" id="ARBA00022643"/>
    </source>
</evidence>
<comment type="catalytic activity">
    <reaction evidence="7">
        <text>protoporphyrinogen IX + 3 a menaquinone = protoporphyrin IX + 3 a menaquinol</text>
        <dbReference type="Rhea" id="RHEA:27409"/>
        <dbReference type="Rhea" id="RHEA-COMP:9537"/>
        <dbReference type="Rhea" id="RHEA-COMP:9539"/>
        <dbReference type="ChEBI" id="CHEBI:16374"/>
        <dbReference type="ChEBI" id="CHEBI:18151"/>
        <dbReference type="ChEBI" id="CHEBI:57306"/>
        <dbReference type="ChEBI" id="CHEBI:57307"/>
        <dbReference type="EC" id="1.3.5.3"/>
    </reaction>
</comment>
<evidence type="ECO:0000313" key="9">
    <source>
        <dbReference type="EMBL" id="KEY91410.1"/>
    </source>
</evidence>
<dbReference type="UniPathway" id="UPA00251">
    <property type="reaction ID" value="UER00324"/>
</dbReference>
<dbReference type="AlphaFoldDB" id="A0A084CNN1"/>
<sequence length="174" mass="20758">MKSLFLYSSREGQTKKILRYIDKKLIDLECETLNIHNTKKIDLLEYEKVLIGASVHYGHLRKELYRFINMNIEQLQESKGAFFCVNLTARKEKKRKDTPENNTYIKTFLKKSPWKPKLIGVFAGSLDYQKYGFFDRLMIIFIMMITDGKIYVNQKKEYTNWKKVSLFSEAFRKL</sequence>
<keyword evidence="7" id="KW-1003">Cell membrane</keyword>
<evidence type="ECO:0000256" key="1">
    <source>
        <dbReference type="ARBA" id="ARBA00022630"/>
    </source>
</evidence>
<evidence type="ECO:0000256" key="4">
    <source>
        <dbReference type="ARBA" id="ARBA00023002"/>
    </source>
</evidence>
<comment type="catalytic activity">
    <reaction evidence="7">
        <text>protoporphyrinogen IX + 3 a ubiquinone = protoporphyrin IX + 3 a ubiquinol</text>
        <dbReference type="Rhea" id="RHEA:63936"/>
        <dbReference type="Rhea" id="RHEA-COMP:9565"/>
        <dbReference type="Rhea" id="RHEA-COMP:9566"/>
        <dbReference type="ChEBI" id="CHEBI:16389"/>
        <dbReference type="ChEBI" id="CHEBI:17976"/>
        <dbReference type="ChEBI" id="CHEBI:57306"/>
        <dbReference type="ChEBI" id="CHEBI:57307"/>
    </reaction>
</comment>
<dbReference type="InterPro" id="IPR026816">
    <property type="entry name" value="Flavodoxin_dom"/>
</dbReference>
<organism evidence="9 10">
    <name type="scientific">Candidatus Photodesmus blepharonis</name>
    <dbReference type="NCBI Taxonomy" id="1179155"/>
    <lineage>
        <taxon>Bacteria</taxon>
        <taxon>Pseudomonadati</taxon>
        <taxon>Pseudomonadota</taxon>
        <taxon>Gammaproteobacteria</taxon>
        <taxon>Vibrionales</taxon>
        <taxon>Vibrionaceae</taxon>
        <taxon>Candidatus Photodesmus</taxon>
    </lineage>
</organism>
<proteinExistence type="inferred from homology"/>
<comment type="pathway">
    <text evidence="7">Porphyrin-containing compound metabolism; protoporphyrin-IX biosynthesis; protoporphyrin-IX from protoporphyrinogen-IX: step 1/1.</text>
</comment>
<evidence type="ECO:0000313" key="10">
    <source>
        <dbReference type="Proteomes" id="UP000053784"/>
    </source>
</evidence>
<evidence type="ECO:0000259" key="8">
    <source>
        <dbReference type="Pfam" id="PF12724"/>
    </source>
</evidence>
<dbReference type="eggNOG" id="COG4635">
    <property type="taxonomic scope" value="Bacteria"/>
</dbReference>
<dbReference type="STRING" id="1179155.CF67_17009"/>
<comment type="similarity">
    <text evidence="7">Belongs to the HemG family.</text>
</comment>
<comment type="function">
    <text evidence="7">Catalyzes the 6-electron oxidation of protoporphyrinogen IX to form protoporphyrin IX; under anaerobic conditions uses menaquinone as an electron acceptor, under aerobic conditions uses ubiquinone as an electron acceptor.</text>
</comment>
<dbReference type="Gene3D" id="3.40.50.360">
    <property type="match status" value="1"/>
</dbReference>
<dbReference type="EC" id="1.3.5.3" evidence="7"/>
<dbReference type="SUPFAM" id="SSF52218">
    <property type="entry name" value="Flavoproteins"/>
    <property type="match status" value="1"/>
</dbReference>
<keyword evidence="2 7" id="KW-0288">FMN</keyword>
<dbReference type="Pfam" id="PF12724">
    <property type="entry name" value="Flavodoxin_5"/>
    <property type="match status" value="1"/>
</dbReference>
<feature type="domain" description="Flavodoxin" evidence="8">
    <location>
        <begin position="4"/>
        <end position="149"/>
    </location>
</feature>
<dbReference type="InterPro" id="IPR029039">
    <property type="entry name" value="Flavoprotein-like_sf"/>
</dbReference>
<keyword evidence="4 7" id="KW-0560">Oxidoreductase</keyword>
<name>A0A084CNN1_9GAMM</name>
<keyword evidence="3 7" id="KW-0547">Nucleotide-binding</keyword>
<evidence type="ECO:0000256" key="5">
    <source>
        <dbReference type="ARBA" id="ARBA00023136"/>
    </source>
</evidence>
<dbReference type="GO" id="GO:0004729">
    <property type="term" value="F:oxygen-dependent protoporphyrinogen oxidase activity"/>
    <property type="evidence" value="ECO:0007669"/>
    <property type="project" value="InterPro"/>
</dbReference>
<gene>
    <name evidence="7 9" type="primary">hemG</name>
    <name evidence="9" type="ORF">CF67_17009</name>
</gene>
<dbReference type="PANTHER" id="PTHR38030">
    <property type="entry name" value="PROTOPORPHYRINOGEN IX DEHYDROGENASE [MENAQUINONE]"/>
    <property type="match status" value="1"/>
</dbReference>
<dbReference type="NCBIfam" id="NF008316">
    <property type="entry name" value="PRK11104.1"/>
    <property type="match status" value="1"/>
</dbReference>
<dbReference type="GO" id="GO:0070819">
    <property type="term" value="F:menaquinone-dependent protoporphyrinogen oxidase activity"/>
    <property type="evidence" value="ECO:0007669"/>
    <property type="project" value="UniProtKB-UniRule"/>
</dbReference>
<comment type="cofactor">
    <cofactor evidence="7">
        <name>FMN</name>
        <dbReference type="ChEBI" id="CHEBI:58210"/>
    </cofactor>
    <text evidence="7">Binds 1 FMN non-covalently per subunit.</text>
</comment>
<evidence type="ECO:0000256" key="7">
    <source>
        <dbReference type="HAMAP-Rule" id="MF_00853"/>
    </source>
</evidence>
<accession>A0A084CNN1</accession>
<comment type="caution">
    <text evidence="9">The sequence shown here is derived from an EMBL/GenBank/DDBJ whole genome shotgun (WGS) entry which is preliminary data.</text>
</comment>
<evidence type="ECO:0000256" key="3">
    <source>
        <dbReference type="ARBA" id="ARBA00022741"/>
    </source>
</evidence>
<dbReference type="PANTHER" id="PTHR38030:SF2">
    <property type="entry name" value="PROTOPORPHYRINOGEN IX DEHYDROGENASE [QUINONE]"/>
    <property type="match status" value="1"/>
</dbReference>
<keyword evidence="6 7" id="KW-0627">Porphyrin biosynthesis</keyword>
<dbReference type="OrthoDB" id="9795729at2"/>
<dbReference type="GO" id="GO:0006782">
    <property type="term" value="P:protoporphyrinogen IX biosynthetic process"/>
    <property type="evidence" value="ECO:0007669"/>
    <property type="project" value="UniProtKB-UniRule"/>
</dbReference>
<dbReference type="RefSeq" id="WP_034413545.1">
    <property type="nucleotide sequence ID" value="NZ_JGVK01000009.1"/>
</dbReference>
<dbReference type="GO" id="GO:0005886">
    <property type="term" value="C:plasma membrane"/>
    <property type="evidence" value="ECO:0007669"/>
    <property type="project" value="UniProtKB-SubCell"/>
</dbReference>
<evidence type="ECO:0000256" key="6">
    <source>
        <dbReference type="ARBA" id="ARBA00023244"/>
    </source>
</evidence>
<dbReference type="HAMAP" id="MF_00853">
    <property type="entry name" value="HemG"/>
    <property type="match status" value="1"/>
</dbReference>
<dbReference type="InterPro" id="IPR052200">
    <property type="entry name" value="Protoporphyrinogen_IX_DH"/>
</dbReference>
<dbReference type="GO" id="GO:0010181">
    <property type="term" value="F:FMN binding"/>
    <property type="evidence" value="ECO:0007669"/>
    <property type="project" value="UniProtKB-UniRule"/>
</dbReference>
<comment type="subcellular location">
    <subcellularLocation>
        <location evidence="7">Cell membrane</location>
        <topology evidence="7">Peripheral membrane protein</topology>
    </subcellularLocation>
</comment>